<keyword evidence="5" id="KW-0325">Glycoprotein</keyword>
<proteinExistence type="predicted"/>
<dbReference type="PANTHER" id="PTHR20961:SF144">
    <property type="entry name" value="OS01G0119100 PROTEIN"/>
    <property type="match status" value="1"/>
</dbReference>
<keyword evidence="4 9" id="KW-0808">Transferase</keyword>
<dbReference type="Pfam" id="PF04577">
    <property type="entry name" value="Glyco_transf_61"/>
    <property type="match status" value="3"/>
</dbReference>
<comment type="caution">
    <text evidence="9">The sequence shown here is derived from an EMBL/GenBank/DDBJ whole genome shotgun (WGS) entry which is preliminary data.</text>
</comment>
<dbReference type="GO" id="GO:0016763">
    <property type="term" value="F:pentosyltransferase activity"/>
    <property type="evidence" value="ECO:0007669"/>
    <property type="project" value="UniProtKB-ARBA"/>
</dbReference>
<sequence>MGEVKVVKTISRALSQSHVGFALFGFFLVILTYFTVFEQFSTRPPNALLRTSPAVSAQMNPKEQETDALKKDDGIKLEEKPTPAVDFHGEEDNKNTENDRRIEDHENHKEPEDAEKKDGVDSKQFGHEPEKKEENDSKQFGGGTEHPNQQPEKKDETEPLCDTADPRSDVCDMEGDIRTHGISSSILFVPPYPVSNPEPHEWKIKPYSRKFMNGIKEVSVKQLHGPQEAPACSVRQSIPAVVFYLGGLTGNYWHDFTDVIIPLFIEARQFDGEVQFLITNIQGWWIGKYHMILKQLSRYDIIDLDKDLQIRCYPRMIVGIRSHKEFSIEPSRAPNGLSMVDFRKFMRIAYSLDRDYPIKLRENVGSKKPRLLLIARGLSRRFTNVEEIVKSAERLGFEVVVVDAKFNVNIAEFAKVVNSCDVMVGVHGAGLTNCVFLPTNAVMIQVVPYGKLEHMAKIDFGEPAIDMQLKYVEYSISAEESTLMDMFGKDHPIIKDPMAIHRSGWEKVGEFYLGKQDIKLDVNSRRLKLLARERKPTKQDAKSVKSFSKIEPKKIGIGLVSAYEAFAAPIDEREIGMKNETIESESGTVEEDDFVQEEEEITPSRESDSDSSSATKDSSDISATTSDEDIGIVEDSSKSNTSQIDEGFPYARPVFCEMTGDVRISPKNSSVFFVTSSEGIEEERRIYPYARNDDYLIPKVREVILKPVSADHETPSCTAIHDVPVVVFSVSGYTGNFFHDVADVLIPLFMTSRQFGGEVQFVVANYDKRFLRKYEPVLKKLSRYETINFDTNESVHCFRHAFLGLIRDRDLIINHHPTRNPRGYSMPDFTEFLRGAFSLRRAAPSVLGEQHRKRPRMLVISRTGTRKLTNIRQVAAMSEELGFEVIISEARADVRRFAQVVNYCDVLLAVHGAGLANEIFLPPGAVVIQIVPWGKMEWMAENFYGKPAREMKLKYLEYYIAKEESSLMKKYPRNHIVFRNPMAIHGQGWKALSEVIMAQDVKINLRRFRPTLLEAIDLLQDTSNENVMLPTISNRTTNDPIKREAIFSKNSDTARAKKRRTKPLCDFSLPRTDVCEIEGDVRIHANSSSIIYVKPGRSARKRSWTIRPYARKGNEHCLQNVRTLVVRSSKDAPQCTKNHKSTGLIFAIKGYTGNLFHDFTDVLVPLFTTARQFDRDVQFLMTGIHVWWVNNRVIVGLRAYDEFTINPLLAPNNYSMVDFNRFMRSTYSLERESTTKLVGDGSKKPRLLIIARKRVRKFTNMVEIIRMAEELGFEVVIDEVDVGDDVGKFAKIVNSCDVMMGVHGAGLTNSVFLPPNAILIQIVPWGGLEWIGNLDFGDPSRSMGLKYIQYSISIEESSLIEKYPRDHVVFTNPFLIHKKGFVEVSKVFLWDQNVKLDVWRFKGVLVEALNHLTKL</sequence>
<feature type="domain" description="Glycosyltransferase 61 catalytic" evidence="8">
    <location>
        <begin position="737"/>
        <end position="928"/>
    </location>
</feature>
<keyword evidence="3 9" id="KW-0328">Glycosyltransferase</keyword>
<feature type="compositionally biased region" description="Low complexity" evidence="6">
    <location>
        <begin position="610"/>
        <end position="625"/>
    </location>
</feature>
<evidence type="ECO:0000256" key="6">
    <source>
        <dbReference type="SAM" id="MobiDB-lite"/>
    </source>
</evidence>
<dbReference type="GO" id="GO:0000139">
    <property type="term" value="C:Golgi membrane"/>
    <property type="evidence" value="ECO:0007669"/>
    <property type="project" value="UniProtKB-SubCell"/>
</dbReference>
<reference evidence="9 10" key="1">
    <citation type="journal article" date="2016" name="DNA Res.">
        <title>The draft genome of MD-2 pineapple using hybrid error correction of long reads.</title>
        <authorList>
            <person name="Redwan R.M."/>
            <person name="Saidin A."/>
            <person name="Kumar S.V."/>
        </authorList>
    </citation>
    <scope>NUCLEOTIDE SEQUENCE [LARGE SCALE GENOMIC DNA]</scope>
    <source>
        <strain evidence="10">cv. MD2</strain>
        <tissue evidence="9">Leaf</tissue>
    </source>
</reference>
<evidence type="ECO:0000259" key="8">
    <source>
        <dbReference type="Pfam" id="PF04577"/>
    </source>
</evidence>
<evidence type="ECO:0000256" key="4">
    <source>
        <dbReference type="ARBA" id="ARBA00022679"/>
    </source>
</evidence>
<evidence type="ECO:0000256" key="3">
    <source>
        <dbReference type="ARBA" id="ARBA00022676"/>
    </source>
</evidence>
<evidence type="ECO:0000256" key="1">
    <source>
        <dbReference type="ARBA" id="ARBA00004323"/>
    </source>
</evidence>
<evidence type="ECO:0000313" key="9">
    <source>
        <dbReference type="EMBL" id="OAY71301.1"/>
    </source>
</evidence>
<dbReference type="InterPro" id="IPR049625">
    <property type="entry name" value="Glyco_transf_61_cat"/>
</dbReference>
<evidence type="ECO:0000256" key="5">
    <source>
        <dbReference type="ARBA" id="ARBA00023180"/>
    </source>
</evidence>
<feature type="domain" description="Glycosyltransferase 61 catalytic" evidence="8">
    <location>
        <begin position="342"/>
        <end position="444"/>
    </location>
</feature>
<feature type="compositionally biased region" description="Acidic residues" evidence="6">
    <location>
        <begin position="588"/>
        <end position="601"/>
    </location>
</feature>
<name>A0A199V324_ANACO</name>
<feature type="transmembrane region" description="Helical" evidence="7">
    <location>
        <begin position="21"/>
        <end position="40"/>
    </location>
</feature>
<feature type="non-terminal residue" evidence="9">
    <location>
        <position position="1415"/>
    </location>
</feature>
<dbReference type="InterPro" id="IPR007657">
    <property type="entry name" value="Glycosyltransferase_61"/>
</dbReference>
<comment type="pathway">
    <text evidence="2">Glycan metabolism.</text>
</comment>
<keyword evidence="7" id="KW-0472">Membrane</keyword>
<comment type="subcellular location">
    <subcellularLocation>
        <location evidence="1">Golgi apparatus membrane</location>
        <topology evidence="1">Single-pass type II membrane protein</topology>
    </subcellularLocation>
</comment>
<accession>A0A199V324</accession>
<feature type="region of interest" description="Disordered" evidence="6">
    <location>
        <begin position="54"/>
        <end position="166"/>
    </location>
</feature>
<feature type="compositionally biased region" description="Basic and acidic residues" evidence="6">
    <location>
        <begin position="62"/>
        <end position="137"/>
    </location>
</feature>
<keyword evidence="7" id="KW-0812">Transmembrane</keyword>
<dbReference type="EMBL" id="LSRQ01003532">
    <property type="protein sequence ID" value="OAY71301.1"/>
    <property type="molecule type" value="Genomic_DNA"/>
</dbReference>
<dbReference type="Proteomes" id="UP000092600">
    <property type="component" value="Unassembled WGS sequence"/>
</dbReference>
<keyword evidence="7" id="KW-1133">Transmembrane helix</keyword>
<organism evidence="9 10">
    <name type="scientific">Ananas comosus</name>
    <name type="common">Pineapple</name>
    <name type="synonym">Ananas ananas</name>
    <dbReference type="NCBI Taxonomy" id="4615"/>
    <lineage>
        <taxon>Eukaryota</taxon>
        <taxon>Viridiplantae</taxon>
        <taxon>Streptophyta</taxon>
        <taxon>Embryophyta</taxon>
        <taxon>Tracheophyta</taxon>
        <taxon>Spermatophyta</taxon>
        <taxon>Magnoliopsida</taxon>
        <taxon>Liliopsida</taxon>
        <taxon>Poales</taxon>
        <taxon>Bromeliaceae</taxon>
        <taxon>Bromelioideae</taxon>
        <taxon>Ananas</taxon>
    </lineage>
</organism>
<evidence type="ECO:0000256" key="7">
    <source>
        <dbReference type="SAM" id="Phobius"/>
    </source>
</evidence>
<feature type="domain" description="Glycosyltransferase 61 catalytic" evidence="8">
    <location>
        <begin position="1157"/>
        <end position="1319"/>
    </location>
</feature>
<evidence type="ECO:0000256" key="2">
    <source>
        <dbReference type="ARBA" id="ARBA00004881"/>
    </source>
</evidence>
<gene>
    <name evidence="9" type="ORF">ACMD2_08938</name>
</gene>
<dbReference type="PANTHER" id="PTHR20961">
    <property type="entry name" value="GLYCOSYLTRANSFERASE"/>
    <property type="match status" value="1"/>
</dbReference>
<evidence type="ECO:0000313" key="10">
    <source>
        <dbReference type="Proteomes" id="UP000092600"/>
    </source>
</evidence>
<protein>
    <submittedName>
        <fullName evidence="9">Protein O-linked-mannose beta-1,4-N-acetylglucosaminyltransferase 2</fullName>
    </submittedName>
</protein>
<feature type="region of interest" description="Disordered" evidence="6">
    <location>
        <begin position="576"/>
        <end position="644"/>
    </location>
</feature>